<reference evidence="1 2" key="1">
    <citation type="journal article" date="2009" name="J. Bacteriol.">
        <title>Complete genome sequence of the extremophilic Bacillus cereus strain Q1 with industrial applications.</title>
        <authorList>
            <person name="Xiong Z."/>
            <person name="Jiang Y."/>
            <person name="Qi D."/>
            <person name="Lu H."/>
            <person name="Yang F."/>
            <person name="Yang J."/>
            <person name="Chen L."/>
            <person name="Sun L."/>
            <person name="Xu X."/>
            <person name="Xue Y."/>
            <person name="Zhu Y."/>
            <person name="Jin Q."/>
        </authorList>
    </citation>
    <scope>NUCLEOTIDE SEQUENCE [LARGE SCALE GENOMIC DNA]</scope>
    <source>
        <strain evidence="1 2">Q1</strain>
    </source>
</reference>
<accession>B9ISN2</accession>
<evidence type="ECO:0000313" key="1">
    <source>
        <dbReference type="EMBL" id="ACM13603.1"/>
    </source>
</evidence>
<dbReference type="HOGENOM" id="CLU_079825_0_0_9"/>
<dbReference type="KEGG" id="bcq:BCQ_3175"/>
<name>B9ISN2_BACCQ</name>
<organism evidence="1 2">
    <name type="scientific">Bacillus cereus (strain Q1)</name>
    <dbReference type="NCBI Taxonomy" id="361100"/>
    <lineage>
        <taxon>Bacteria</taxon>
        <taxon>Bacillati</taxon>
        <taxon>Bacillota</taxon>
        <taxon>Bacilli</taxon>
        <taxon>Bacillales</taxon>
        <taxon>Bacillaceae</taxon>
        <taxon>Bacillus</taxon>
        <taxon>Bacillus cereus group</taxon>
    </lineage>
</organism>
<protein>
    <submittedName>
        <fullName evidence="1">Group-specific protein</fullName>
    </submittedName>
</protein>
<dbReference type="EMBL" id="CP000227">
    <property type="protein sequence ID" value="ACM13603.1"/>
    <property type="molecule type" value="Genomic_DNA"/>
</dbReference>
<sequence length="283" mass="33600">MVINIGNIFLVYEYIGCRMKNRLIEKEEIIITTTVISHFYNEEYLLPWWLAHHTKLFDHGILINKGSTDRSVEICKKFAPHWEVRDSVNPEFDAYATDHEVMRVEQEIQGWKMILNTTEFLCVQDKNQFWKSLNELGGRMYWLEGLIMVDDPNYSYPDLNFGLPLMKQRFHGYLPEDWPLWRRGRFIHNHEHGSYTVGRHLSAHESMIYPPLACILWFGFSPWNDAMRKRKLQIGPTLSEASKHGGMGTHHIITPERLEEWYKELARGTKDLRFSDAYRYVFV</sequence>
<dbReference type="Proteomes" id="UP000000441">
    <property type="component" value="Chromosome"/>
</dbReference>
<evidence type="ECO:0000313" key="2">
    <source>
        <dbReference type="Proteomes" id="UP000000441"/>
    </source>
</evidence>
<dbReference type="Pfam" id="PF13704">
    <property type="entry name" value="Glyco_tranf_2_4"/>
    <property type="match status" value="1"/>
</dbReference>
<dbReference type="AlphaFoldDB" id="B9ISN2"/>
<proteinExistence type="predicted"/>
<gene>
    <name evidence="1" type="ordered locus">BCQ_3175</name>
</gene>